<feature type="transmembrane region" description="Helical" evidence="1">
    <location>
        <begin position="425"/>
        <end position="446"/>
    </location>
</feature>
<organism evidence="2 3">
    <name type="scientific">Paractinoplanes globisporus</name>
    <dbReference type="NCBI Taxonomy" id="113565"/>
    <lineage>
        <taxon>Bacteria</taxon>
        <taxon>Bacillati</taxon>
        <taxon>Actinomycetota</taxon>
        <taxon>Actinomycetes</taxon>
        <taxon>Micromonosporales</taxon>
        <taxon>Micromonosporaceae</taxon>
        <taxon>Paractinoplanes</taxon>
    </lineage>
</organism>
<feature type="transmembrane region" description="Helical" evidence="1">
    <location>
        <begin position="336"/>
        <end position="362"/>
    </location>
</feature>
<dbReference type="EMBL" id="JBIAZU010000006">
    <property type="protein sequence ID" value="MFF5294425.1"/>
    <property type="molecule type" value="Genomic_DNA"/>
</dbReference>
<reference evidence="2 3" key="1">
    <citation type="submission" date="2024-10" db="EMBL/GenBank/DDBJ databases">
        <title>The Natural Products Discovery Center: Release of the First 8490 Sequenced Strains for Exploring Actinobacteria Biosynthetic Diversity.</title>
        <authorList>
            <person name="Kalkreuter E."/>
            <person name="Kautsar S.A."/>
            <person name="Yang D."/>
            <person name="Bader C.D."/>
            <person name="Teijaro C.N."/>
            <person name="Fluegel L."/>
            <person name="Davis C.M."/>
            <person name="Simpson J.R."/>
            <person name="Lauterbach L."/>
            <person name="Steele A.D."/>
            <person name="Gui C."/>
            <person name="Meng S."/>
            <person name="Li G."/>
            <person name="Viehrig K."/>
            <person name="Ye F."/>
            <person name="Su P."/>
            <person name="Kiefer A.F."/>
            <person name="Nichols A."/>
            <person name="Cepeda A.J."/>
            <person name="Yan W."/>
            <person name="Fan B."/>
            <person name="Jiang Y."/>
            <person name="Adhikari A."/>
            <person name="Zheng C.-J."/>
            <person name="Schuster L."/>
            <person name="Cowan T.M."/>
            <person name="Smanski M.J."/>
            <person name="Chevrette M.G."/>
            <person name="De Carvalho L.P.S."/>
            <person name="Shen B."/>
        </authorList>
    </citation>
    <scope>NUCLEOTIDE SEQUENCE [LARGE SCALE GENOMIC DNA]</scope>
    <source>
        <strain evidence="2 3">NPDC000087</strain>
    </source>
</reference>
<evidence type="ECO:0000313" key="3">
    <source>
        <dbReference type="Proteomes" id="UP001602245"/>
    </source>
</evidence>
<feature type="transmembrane region" description="Helical" evidence="1">
    <location>
        <begin position="967"/>
        <end position="989"/>
    </location>
</feature>
<feature type="transmembrane region" description="Helical" evidence="1">
    <location>
        <begin position="452"/>
        <end position="473"/>
    </location>
</feature>
<comment type="caution">
    <text evidence="2">The sequence shown here is derived from an EMBL/GenBank/DDBJ whole genome shotgun (WGS) entry which is preliminary data.</text>
</comment>
<evidence type="ECO:0008006" key="4">
    <source>
        <dbReference type="Google" id="ProtNLM"/>
    </source>
</evidence>
<dbReference type="Proteomes" id="UP001602245">
    <property type="component" value="Unassembled WGS sequence"/>
</dbReference>
<keyword evidence="1" id="KW-0812">Transmembrane</keyword>
<proteinExistence type="predicted"/>
<name>A0ABW6WMH3_9ACTN</name>
<feature type="transmembrane region" description="Helical" evidence="1">
    <location>
        <begin position="507"/>
        <end position="529"/>
    </location>
</feature>
<feature type="transmembrane region" description="Helical" evidence="1">
    <location>
        <begin position="872"/>
        <end position="896"/>
    </location>
</feature>
<accession>A0ABW6WMH3</accession>
<gene>
    <name evidence="2" type="ORF">ACFY35_33730</name>
</gene>
<protein>
    <recommendedName>
        <fullName evidence="4">FtsX-like permease family protein</fullName>
    </recommendedName>
</protein>
<dbReference type="RefSeq" id="WP_020514768.1">
    <property type="nucleotide sequence ID" value="NZ_JBIAZU010000006.1"/>
</dbReference>
<keyword evidence="3" id="KW-1185">Reference proteome</keyword>
<sequence>MISLVLAMVWTRRGQSLTLALLALLAVAAAVASPAYLAAADRAVAAGQIATATPAERGIVLSAAQDDRIGNDGNPGFSDVGAALADLPGFDYRYSAEVPAIGIEPDNRNASRVVFRQDACPHLRIVAGRCLIGEGEVVIGTATARRLRLAAGAAITLTFAKSNNSDANPLWLPDGKPKRLYVAGVYDVPTPGDAYWGTHGYFTAVPGRGPGEPVFLGAATLADFDHGRTEMAIDGTAGPAALDIDHLPQLRAGLERLKVASSKLGPAVQVNTNLPYLLDRIDAGRSNARLLVPVMAVPLVLLACFSIFLAVSYGAQGRQPELAIVALRGNRWWSRWWLGTGESLVAILAGAAVGCVAGQLLVDAVAAARFPGVGVAAGWSSLRYAPIAALAALAAAVLAQRRQLASPVATLLRRNPAHTNGPRSFAFEAVVVLLAVVAGVQLAVSGGTLEGIGLLAPALTVLALSLLAARALLPAVTGYGSRALGAGRLGPALAGFQLSRRPGAQRLFALLVATVAVAGYAACAVDVAARGRDVQAGLGVGADRVLSVDPVYRSQLLHAVTAVDPGGRFAMAVARLPSSAADEPLGLAVDSRRLAAVAAWPGGGPSAREVAERLRPDAAAPVVLEGEDLSVDVTTIGMTKGRELKLLVAVSSVDGLGDALVDFGTLRHGRSTYAQRVPVCRTRCRLNGIEVTIATNDTAVTGRVVLHSLGTINPVRTIAQLGDVSRWRIGNLGRLAADPAGLSIDATAPGGLPTGIWVRPVDAPFPLPAAYAGAAPASSVTGLDAKPLPVRLAGRLPAVPRLGDHATLVDLDYADRLAVDASPALDPEVWLNARAPADVVERLSAQGLTVVGDTRSEQVRRGLAEQGPALSLYFYFLAGGLSVLLGAGALVLAAAVDRGRRVEDLSALRTQGLRRPVAGWATLWTYPALVAIASVAGVLIAVAAWALTGWALPLAGQNPPPLPLPAWPRLPVVVLTAAAVFILLAAVAVGTGRDLYRRIELWGQP</sequence>
<evidence type="ECO:0000256" key="1">
    <source>
        <dbReference type="SAM" id="Phobius"/>
    </source>
</evidence>
<feature type="transmembrane region" description="Helical" evidence="1">
    <location>
        <begin position="290"/>
        <end position="315"/>
    </location>
</feature>
<evidence type="ECO:0000313" key="2">
    <source>
        <dbReference type="EMBL" id="MFF5294425.1"/>
    </source>
</evidence>
<keyword evidence="1" id="KW-0472">Membrane</keyword>
<feature type="transmembrane region" description="Helical" evidence="1">
    <location>
        <begin position="917"/>
        <end position="947"/>
    </location>
</feature>
<feature type="transmembrane region" description="Helical" evidence="1">
    <location>
        <begin position="382"/>
        <end position="404"/>
    </location>
</feature>
<keyword evidence="1" id="KW-1133">Transmembrane helix</keyword>